<evidence type="ECO:0000256" key="5">
    <source>
        <dbReference type="ARBA" id="ARBA00022483"/>
    </source>
</evidence>
<dbReference type="Gene3D" id="1.20.58.1210">
    <property type="entry name" value="Exo84p, N-terminal helical domain"/>
    <property type="match status" value="1"/>
</dbReference>
<dbReference type="KEGG" id="ffu:CLAFUR5_11241"/>
<evidence type="ECO:0000256" key="6">
    <source>
        <dbReference type="ARBA" id="ARBA00022927"/>
    </source>
</evidence>
<accession>A0A9Q8PEC1</accession>
<dbReference type="GO" id="GO:0030133">
    <property type="term" value="C:transport vesicle"/>
    <property type="evidence" value="ECO:0007669"/>
    <property type="project" value="UniProtKB-SubCell"/>
</dbReference>
<comment type="subcellular location">
    <subcellularLocation>
        <location evidence="1">Cytoplasmic vesicle</location>
        <location evidence="1">Secretory vesicle</location>
    </subcellularLocation>
</comment>
<dbReference type="GO" id="GO:0000145">
    <property type="term" value="C:exocyst"/>
    <property type="evidence" value="ECO:0007669"/>
    <property type="project" value="InterPro"/>
</dbReference>
<dbReference type="InterPro" id="IPR016159">
    <property type="entry name" value="Cullin_repeat-like_dom_sf"/>
</dbReference>
<dbReference type="OMA" id="AAWLPNR"/>
<dbReference type="SUPFAM" id="SSF74788">
    <property type="entry name" value="Cullin repeat-like"/>
    <property type="match status" value="1"/>
</dbReference>
<dbReference type="PANTHER" id="PTHR21426">
    <property type="entry name" value="EXOCYST COMPLEX COMPONENT 8"/>
    <property type="match status" value="1"/>
</dbReference>
<dbReference type="EMBL" id="CP090170">
    <property type="protein sequence ID" value="UJO20852.1"/>
    <property type="molecule type" value="Genomic_DNA"/>
</dbReference>
<keyword evidence="5" id="KW-0268">Exocytosis</keyword>
<dbReference type="InterPro" id="IPR032403">
    <property type="entry name" value="Exo84_C"/>
</dbReference>
<feature type="compositionally biased region" description="Basic and acidic residues" evidence="7">
    <location>
        <begin position="135"/>
        <end position="149"/>
    </location>
</feature>
<organism evidence="9 10">
    <name type="scientific">Passalora fulva</name>
    <name type="common">Tomato leaf mold</name>
    <name type="synonym">Cladosporium fulvum</name>
    <dbReference type="NCBI Taxonomy" id="5499"/>
    <lineage>
        <taxon>Eukaryota</taxon>
        <taxon>Fungi</taxon>
        <taxon>Dikarya</taxon>
        <taxon>Ascomycota</taxon>
        <taxon>Pezizomycotina</taxon>
        <taxon>Dothideomycetes</taxon>
        <taxon>Dothideomycetidae</taxon>
        <taxon>Mycosphaerellales</taxon>
        <taxon>Mycosphaerellaceae</taxon>
        <taxon>Fulvia</taxon>
    </lineage>
</organism>
<name>A0A9Q8PEC1_PASFU</name>
<dbReference type="Proteomes" id="UP000756132">
    <property type="component" value="Chromosome 8"/>
</dbReference>
<feature type="compositionally biased region" description="Low complexity" evidence="7">
    <location>
        <begin position="42"/>
        <end position="59"/>
    </location>
</feature>
<reference evidence="9" key="2">
    <citation type="journal article" date="2022" name="Microb. Genom.">
        <title>A chromosome-scale genome assembly of the tomato pathogen Cladosporium fulvum reveals a compartmentalized genome architecture and the presence of a dispensable chromosome.</title>
        <authorList>
            <person name="Zaccaron A.Z."/>
            <person name="Chen L.H."/>
            <person name="Samaras A."/>
            <person name="Stergiopoulos I."/>
        </authorList>
    </citation>
    <scope>NUCLEOTIDE SEQUENCE</scope>
    <source>
        <strain evidence="9">Race5_Kim</strain>
    </source>
</reference>
<dbReference type="PANTHER" id="PTHR21426:SF12">
    <property type="entry name" value="EXOCYST COMPLEX COMPONENT 8"/>
    <property type="match status" value="1"/>
</dbReference>
<dbReference type="InterPro" id="IPR033961">
    <property type="entry name" value="Exo84"/>
</dbReference>
<dbReference type="InterPro" id="IPR011993">
    <property type="entry name" value="PH-like_dom_sf"/>
</dbReference>
<keyword evidence="6" id="KW-0653">Protein transport</keyword>
<dbReference type="Gene3D" id="1.20.58.1220">
    <property type="entry name" value="Exo84p, C-terminal helical domain"/>
    <property type="match status" value="1"/>
</dbReference>
<evidence type="ECO:0000313" key="9">
    <source>
        <dbReference type="EMBL" id="UJO20852.1"/>
    </source>
</evidence>
<evidence type="ECO:0000313" key="10">
    <source>
        <dbReference type="Proteomes" id="UP000756132"/>
    </source>
</evidence>
<keyword evidence="10" id="KW-1185">Reference proteome</keyword>
<feature type="compositionally biased region" description="Low complexity" evidence="7">
    <location>
        <begin position="16"/>
        <end position="25"/>
    </location>
</feature>
<evidence type="ECO:0000259" key="8">
    <source>
        <dbReference type="Pfam" id="PF16528"/>
    </source>
</evidence>
<keyword evidence="4" id="KW-0813">Transport</keyword>
<dbReference type="RefSeq" id="XP_047765218.1">
    <property type="nucleotide sequence ID" value="XM_047910389.1"/>
</dbReference>
<dbReference type="InterPro" id="IPR042560">
    <property type="entry name" value="Exo84_C_2"/>
</dbReference>
<comment type="similarity">
    <text evidence="2">Belongs to the EXO84 family.</text>
</comment>
<feature type="region of interest" description="Disordered" evidence="7">
    <location>
        <begin position="1"/>
        <end position="149"/>
    </location>
</feature>
<dbReference type="OrthoDB" id="642193at2759"/>
<dbReference type="AlphaFoldDB" id="A0A9Q8PEC1"/>
<protein>
    <recommendedName>
        <fullName evidence="3">Exocyst complex component EXO84</fullName>
    </recommendedName>
</protein>
<evidence type="ECO:0000256" key="4">
    <source>
        <dbReference type="ARBA" id="ARBA00022448"/>
    </source>
</evidence>
<dbReference type="GO" id="GO:0006893">
    <property type="term" value="P:Golgi to plasma membrane transport"/>
    <property type="evidence" value="ECO:0007669"/>
    <property type="project" value="TreeGrafter"/>
</dbReference>
<dbReference type="GO" id="GO:0006887">
    <property type="term" value="P:exocytosis"/>
    <property type="evidence" value="ECO:0007669"/>
    <property type="project" value="UniProtKB-KW"/>
</dbReference>
<reference evidence="9" key="1">
    <citation type="submission" date="2021-12" db="EMBL/GenBank/DDBJ databases">
        <authorList>
            <person name="Zaccaron A."/>
            <person name="Stergiopoulos I."/>
        </authorList>
    </citation>
    <scope>NUCLEOTIDE SEQUENCE</scope>
    <source>
        <strain evidence="9">Race5_Kim</strain>
    </source>
</reference>
<evidence type="ECO:0000256" key="7">
    <source>
        <dbReference type="SAM" id="MobiDB-lite"/>
    </source>
</evidence>
<dbReference type="GeneID" id="71991119"/>
<dbReference type="GO" id="GO:0015031">
    <property type="term" value="P:protein transport"/>
    <property type="evidence" value="ECO:0007669"/>
    <property type="project" value="UniProtKB-KW"/>
</dbReference>
<evidence type="ECO:0000256" key="2">
    <source>
        <dbReference type="ARBA" id="ARBA00007210"/>
    </source>
</evidence>
<feature type="compositionally biased region" description="Polar residues" evidence="7">
    <location>
        <begin position="60"/>
        <end position="73"/>
    </location>
</feature>
<dbReference type="Gene3D" id="2.30.29.30">
    <property type="entry name" value="Pleckstrin-homology domain (PH domain)/Phosphotyrosine-binding domain (PTB)"/>
    <property type="match status" value="1"/>
</dbReference>
<dbReference type="Pfam" id="PF08700">
    <property type="entry name" value="VPS51_Exo84_N"/>
    <property type="match status" value="1"/>
</dbReference>
<evidence type="ECO:0000256" key="1">
    <source>
        <dbReference type="ARBA" id="ARBA00004398"/>
    </source>
</evidence>
<evidence type="ECO:0000256" key="3">
    <source>
        <dbReference type="ARBA" id="ARBA00021269"/>
    </source>
</evidence>
<dbReference type="Pfam" id="PF25345">
    <property type="entry name" value="PH_EXO84"/>
    <property type="match status" value="1"/>
</dbReference>
<dbReference type="Pfam" id="PF16528">
    <property type="entry name" value="Exo84_C"/>
    <property type="match status" value="1"/>
</dbReference>
<dbReference type="InterPro" id="IPR042561">
    <property type="entry name" value="Exo84_C_1"/>
</dbReference>
<proteinExistence type="inferred from homology"/>
<feature type="domain" description="Exocyst component Exo84 C-terminal" evidence="8">
    <location>
        <begin position="503"/>
        <end position="702"/>
    </location>
</feature>
<gene>
    <name evidence="9" type="ORF">CLAFUR5_11241</name>
</gene>
<sequence length="730" mass="79745">MSESKGISLRRKKTSAKTAKTAAARPTISAPVQQHQQHQHQQHQQGDSRSASAVRSNSAWTVATQDSGTSNATSRERPKLGGDQTSDLVKRRYSTRFAGGIPQDGAAPPMPAMPSMPSQYAGDAASLRGGSRPPPSRDGRASPEKGKGRLKVDMRALKDPNLQVEKYVQNMLADASESDIHAYQKDLQSVKAHTDSDLQHNVYQNRTQFIKISKEADKLKSEMRTLRTLMTELTGALGHVTSAGGAELSSSSTLSVADRKRANRSSVANLEAMWSTHLQTLWKRVEGSQKYLPALPGRHIIMESQRWVELNAATWKPRRRVALVLLNDHLLVASEKKRPADATPQGKGNRMSMYQPAGQSQTTLVADRCWSLHDVSLADISTRSSTAIGHNNTKENRAIANAINVRAGNESFTYATGDSTDKAGLIVAFRKAQEDQRKQLAAEHAGREKALDDLASLTGRDARSLKKAAAAGNDLIGEDGKLGGLSRSNSVLVDADGRPQSIRWVESQIDGLDIDIALQRFEEAVSRVEKLRKMARGIKGNAMAQEIILAKVNERASRLANSVARQLSYSSSGMERTKENVSWLLRLGFEELARQTYLASRTETIRARTRQLPFTGALEPYLHALAYTTFTLLLHTFRTFNQSFPTTSGSAVVRWAKERVDEFNAALERQLSSVVRESEIWGICIQTVKEQAVVLAEVGVDFGGLIARGLSADAAAAVNGTQPIGLGVRT</sequence>